<name>A0A7X5YNK3_9CAUL</name>
<dbReference type="AlphaFoldDB" id="A0A7X5YNK3"/>
<keyword evidence="3" id="KW-1185">Reference proteome</keyword>
<evidence type="ECO:0000256" key="1">
    <source>
        <dbReference type="SAM" id="Phobius"/>
    </source>
</evidence>
<accession>A0A7X5YNK3</accession>
<gene>
    <name evidence="2" type="ORF">GGQ87_002259</name>
</gene>
<keyword evidence="1" id="KW-0472">Membrane</keyword>
<feature type="transmembrane region" description="Helical" evidence="1">
    <location>
        <begin position="7"/>
        <end position="27"/>
    </location>
</feature>
<organism evidence="2 3">
    <name type="scientific">Brevundimonas alba</name>
    <dbReference type="NCBI Taxonomy" id="74314"/>
    <lineage>
        <taxon>Bacteria</taxon>
        <taxon>Pseudomonadati</taxon>
        <taxon>Pseudomonadota</taxon>
        <taxon>Alphaproteobacteria</taxon>
        <taxon>Caulobacterales</taxon>
        <taxon>Caulobacteraceae</taxon>
        <taxon>Brevundimonas</taxon>
    </lineage>
</organism>
<feature type="transmembrane region" description="Helical" evidence="1">
    <location>
        <begin position="39"/>
        <end position="59"/>
    </location>
</feature>
<keyword evidence="1" id="KW-0812">Transmembrane</keyword>
<comment type="caution">
    <text evidence="2">The sequence shown here is derived from an EMBL/GenBank/DDBJ whole genome shotgun (WGS) entry which is preliminary data.</text>
</comment>
<reference evidence="2 3" key="1">
    <citation type="submission" date="2020-03" db="EMBL/GenBank/DDBJ databases">
        <title>Genomic Encyclopedia of Type Strains, Phase IV (KMG-IV): sequencing the most valuable type-strain genomes for metagenomic binning, comparative biology and taxonomic classification.</title>
        <authorList>
            <person name="Goeker M."/>
        </authorList>
    </citation>
    <scope>NUCLEOTIDE SEQUENCE [LARGE SCALE GENOMIC DNA]</scope>
    <source>
        <strain evidence="2 3">DSM 4736</strain>
    </source>
</reference>
<dbReference type="RefSeq" id="WP_168047855.1">
    <property type="nucleotide sequence ID" value="NZ_JAATJM010000002.1"/>
</dbReference>
<protein>
    <submittedName>
        <fullName evidence="2">Uncharacterized protein</fullName>
    </submittedName>
</protein>
<evidence type="ECO:0000313" key="3">
    <source>
        <dbReference type="Proteomes" id="UP000587415"/>
    </source>
</evidence>
<dbReference type="Proteomes" id="UP000587415">
    <property type="component" value="Unassembled WGS sequence"/>
</dbReference>
<dbReference type="EMBL" id="JAATJM010000002">
    <property type="protein sequence ID" value="NJC41964.1"/>
    <property type="molecule type" value="Genomic_DNA"/>
</dbReference>
<proteinExistence type="predicted"/>
<evidence type="ECO:0000313" key="2">
    <source>
        <dbReference type="EMBL" id="NJC41964.1"/>
    </source>
</evidence>
<sequence length="66" mass="7088">MKVLRILATILSGPMLLVGIIWVLQGLNILPGSFMTGQIIWAVYGAPLAVAGAGLVWWLNRGAQTR</sequence>
<keyword evidence="1" id="KW-1133">Transmembrane helix</keyword>